<dbReference type="AlphaFoldDB" id="A0A087UR66"/>
<organism evidence="1 2">
    <name type="scientific">Stegodyphus mimosarum</name>
    <name type="common">African social velvet spider</name>
    <dbReference type="NCBI Taxonomy" id="407821"/>
    <lineage>
        <taxon>Eukaryota</taxon>
        <taxon>Metazoa</taxon>
        <taxon>Ecdysozoa</taxon>
        <taxon>Arthropoda</taxon>
        <taxon>Chelicerata</taxon>
        <taxon>Arachnida</taxon>
        <taxon>Araneae</taxon>
        <taxon>Araneomorphae</taxon>
        <taxon>Entelegynae</taxon>
        <taxon>Eresoidea</taxon>
        <taxon>Eresidae</taxon>
        <taxon>Stegodyphus</taxon>
    </lineage>
</organism>
<reference evidence="1 2" key="1">
    <citation type="submission" date="2013-11" db="EMBL/GenBank/DDBJ databases">
        <title>Genome sequencing of Stegodyphus mimosarum.</title>
        <authorList>
            <person name="Bechsgaard J."/>
        </authorList>
    </citation>
    <scope>NUCLEOTIDE SEQUENCE [LARGE SCALE GENOMIC DNA]</scope>
</reference>
<dbReference type="Proteomes" id="UP000054359">
    <property type="component" value="Unassembled WGS sequence"/>
</dbReference>
<sequence length="35" mass="4307">MWRDLFHCLRIAKLLIDFMFLTENVICCICENWCI</sequence>
<dbReference type="EMBL" id="KK121159">
    <property type="protein sequence ID" value="KFM79855.1"/>
    <property type="molecule type" value="Genomic_DNA"/>
</dbReference>
<name>A0A087UR66_STEMI</name>
<accession>A0A087UR66</accession>
<proteinExistence type="predicted"/>
<keyword evidence="2" id="KW-1185">Reference proteome</keyword>
<gene>
    <name evidence="1" type="ORF">X975_12268</name>
</gene>
<feature type="non-terminal residue" evidence="1">
    <location>
        <position position="35"/>
    </location>
</feature>
<evidence type="ECO:0000313" key="1">
    <source>
        <dbReference type="EMBL" id="KFM79855.1"/>
    </source>
</evidence>
<evidence type="ECO:0000313" key="2">
    <source>
        <dbReference type="Proteomes" id="UP000054359"/>
    </source>
</evidence>
<protein>
    <submittedName>
        <fullName evidence="1">Uncharacterized protein</fullName>
    </submittedName>
</protein>